<evidence type="ECO:0000256" key="8">
    <source>
        <dbReference type="ARBA" id="ARBA00022898"/>
    </source>
</evidence>
<feature type="domain" description="Aminotransferase class I/classII large" evidence="12">
    <location>
        <begin position="49"/>
        <end position="377"/>
    </location>
</feature>
<evidence type="ECO:0000256" key="3">
    <source>
        <dbReference type="ARBA" id="ARBA00008392"/>
    </source>
</evidence>
<dbReference type="Proteomes" id="UP000092321">
    <property type="component" value="Unassembled WGS sequence"/>
</dbReference>
<accession>A0A1B7TDW4</accession>
<keyword evidence="7 13" id="KW-0808">Transferase</keyword>
<keyword evidence="9" id="KW-0368">Histidine biosynthesis</keyword>
<dbReference type="HAMAP" id="MF_01023">
    <property type="entry name" value="HisC_aminotrans_2"/>
    <property type="match status" value="1"/>
</dbReference>
<evidence type="ECO:0000256" key="9">
    <source>
        <dbReference type="ARBA" id="ARBA00023102"/>
    </source>
</evidence>
<evidence type="ECO:0000256" key="4">
    <source>
        <dbReference type="ARBA" id="ARBA00012748"/>
    </source>
</evidence>
<dbReference type="EMBL" id="LXPE01000012">
    <property type="protein sequence ID" value="OBA26952.1"/>
    <property type="molecule type" value="Genomic_DNA"/>
</dbReference>
<dbReference type="GO" id="GO:0004400">
    <property type="term" value="F:histidinol-phosphate transaminase activity"/>
    <property type="evidence" value="ECO:0007669"/>
    <property type="project" value="UniProtKB-EC"/>
</dbReference>
<dbReference type="InterPro" id="IPR001917">
    <property type="entry name" value="Aminotrans_II_pyridoxalP_BS"/>
</dbReference>
<dbReference type="NCBIfam" id="TIGR01141">
    <property type="entry name" value="hisC"/>
    <property type="match status" value="1"/>
</dbReference>
<gene>
    <name evidence="13" type="ORF">HANVADRAFT_48731</name>
</gene>
<evidence type="ECO:0000256" key="5">
    <source>
        <dbReference type="ARBA" id="ARBA00022576"/>
    </source>
</evidence>
<evidence type="ECO:0000313" key="14">
    <source>
        <dbReference type="Proteomes" id="UP000092321"/>
    </source>
</evidence>
<organism evidence="13 14">
    <name type="scientific">Hanseniaspora valbyensis NRRL Y-1626</name>
    <dbReference type="NCBI Taxonomy" id="766949"/>
    <lineage>
        <taxon>Eukaryota</taxon>
        <taxon>Fungi</taxon>
        <taxon>Dikarya</taxon>
        <taxon>Ascomycota</taxon>
        <taxon>Saccharomycotina</taxon>
        <taxon>Saccharomycetes</taxon>
        <taxon>Saccharomycodales</taxon>
        <taxon>Saccharomycodaceae</taxon>
        <taxon>Hanseniaspora</taxon>
    </lineage>
</organism>
<keyword evidence="5 13" id="KW-0032">Aminotransferase</keyword>
<evidence type="ECO:0000256" key="1">
    <source>
        <dbReference type="ARBA" id="ARBA00001933"/>
    </source>
</evidence>
<dbReference type="PROSITE" id="PS00599">
    <property type="entry name" value="AA_TRANSFER_CLASS_2"/>
    <property type="match status" value="1"/>
</dbReference>
<reference evidence="14" key="1">
    <citation type="journal article" date="2016" name="Proc. Natl. Acad. Sci. U.S.A.">
        <title>Comparative genomics of biotechnologically important yeasts.</title>
        <authorList>
            <person name="Riley R."/>
            <person name="Haridas S."/>
            <person name="Wolfe K.H."/>
            <person name="Lopes M.R."/>
            <person name="Hittinger C.T."/>
            <person name="Goeker M."/>
            <person name="Salamov A.A."/>
            <person name="Wisecaver J.H."/>
            <person name="Long T.M."/>
            <person name="Calvey C.H."/>
            <person name="Aerts A.L."/>
            <person name="Barry K.W."/>
            <person name="Choi C."/>
            <person name="Clum A."/>
            <person name="Coughlan A.Y."/>
            <person name="Deshpande S."/>
            <person name="Douglass A.P."/>
            <person name="Hanson S.J."/>
            <person name="Klenk H.-P."/>
            <person name="LaButti K.M."/>
            <person name="Lapidus A."/>
            <person name="Lindquist E.A."/>
            <person name="Lipzen A.M."/>
            <person name="Meier-Kolthoff J.P."/>
            <person name="Ohm R.A."/>
            <person name="Otillar R.P."/>
            <person name="Pangilinan J.L."/>
            <person name="Peng Y."/>
            <person name="Rokas A."/>
            <person name="Rosa C.A."/>
            <person name="Scheuner C."/>
            <person name="Sibirny A.A."/>
            <person name="Slot J.C."/>
            <person name="Stielow J.B."/>
            <person name="Sun H."/>
            <person name="Kurtzman C.P."/>
            <person name="Blackwell M."/>
            <person name="Grigoriev I.V."/>
            <person name="Jeffries T.W."/>
        </authorList>
    </citation>
    <scope>NUCLEOTIDE SEQUENCE [LARGE SCALE GENOMIC DNA]</scope>
    <source>
        <strain evidence="14">NRRL Y-1626</strain>
    </source>
</reference>
<protein>
    <recommendedName>
        <fullName evidence="4">histidinol-phosphate transaminase</fullName>
        <ecNumber evidence="4">2.6.1.9</ecNumber>
    </recommendedName>
    <alternativeName>
        <fullName evidence="10">Imidazole acetol-phosphate transaminase</fullName>
    </alternativeName>
</protein>
<evidence type="ECO:0000256" key="10">
    <source>
        <dbReference type="ARBA" id="ARBA00030262"/>
    </source>
</evidence>
<proteinExistence type="inferred from homology"/>
<evidence type="ECO:0000313" key="13">
    <source>
        <dbReference type="EMBL" id="OBA26952.1"/>
    </source>
</evidence>
<comment type="pathway">
    <text evidence="2">Amino-acid biosynthesis; L-histidine biosynthesis; L-histidine from 5-phospho-alpha-D-ribose 1-diphosphate: step 7/9.</text>
</comment>
<dbReference type="PANTHER" id="PTHR42885">
    <property type="entry name" value="HISTIDINOL-PHOSPHATE AMINOTRANSFERASE-RELATED"/>
    <property type="match status" value="1"/>
</dbReference>
<evidence type="ECO:0000259" key="12">
    <source>
        <dbReference type="Pfam" id="PF00155"/>
    </source>
</evidence>
<sequence length="387" mass="43245">MSNTFDLSKFIRPKIYNLEPYRCARDDFKEGILLDANENTHGPSLTMDTPFKELNRYPDPHQVELKKLIAAYRNSQVTNKENFDELTYENLCLGVGSDESIDAIMRASCTPQKNKILVCPPTYGMYTITAEINDLDVVKVPLLPTRAKDSLKFQLDVPKVLDTLKEDDSIRLVFVTSPGNPTAAKIDTDDIVEILTKWQNGFVIVDEAYIDFTTGSVSTLVNKYPNLVVLQTLSKAFGLAGVRLGISFTSKELSKILNSMKAPYSVSTMASELAINAFGNGSIEKLNASIDSIVKGREYLIKEFTSLPYVDNELIGGLDANFILIRIIPEELAQKVYSKMATESKVVVRFRGNEVNCKGGLRVSIGTPEENKKLIQQFKKNMEELLK</sequence>
<dbReference type="Gene3D" id="3.90.1150.10">
    <property type="entry name" value="Aspartate Aminotransferase, domain 1"/>
    <property type="match status" value="1"/>
</dbReference>
<name>A0A1B7TDW4_9ASCO</name>
<evidence type="ECO:0000256" key="7">
    <source>
        <dbReference type="ARBA" id="ARBA00022679"/>
    </source>
</evidence>
<dbReference type="InterPro" id="IPR015422">
    <property type="entry name" value="PyrdxlP-dep_Trfase_small"/>
</dbReference>
<dbReference type="InterPro" id="IPR005861">
    <property type="entry name" value="HisP_aminotrans"/>
</dbReference>
<keyword evidence="8" id="KW-0663">Pyridoxal phosphate</keyword>
<dbReference type="PANTHER" id="PTHR42885:SF2">
    <property type="entry name" value="HISTIDINOL-PHOSPHATE AMINOTRANSFERASE"/>
    <property type="match status" value="1"/>
</dbReference>
<comment type="caution">
    <text evidence="13">The sequence shown here is derived from an EMBL/GenBank/DDBJ whole genome shotgun (WGS) entry which is preliminary data.</text>
</comment>
<comment type="catalytic activity">
    <reaction evidence="11">
        <text>L-histidinol phosphate + 2-oxoglutarate = 3-(imidazol-4-yl)-2-oxopropyl phosphate + L-glutamate</text>
        <dbReference type="Rhea" id="RHEA:23744"/>
        <dbReference type="ChEBI" id="CHEBI:16810"/>
        <dbReference type="ChEBI" id="CHEBI:29985"/>
        <dbReference type="ChEBI" id="CHEBI:57766"/>
        <dbReference type="ChEBI" id="CHEBI:57980"/>
        <dbReference type="EC" id="2.6.1.9"/>
    </reaction>
</comment>
<comment type="similarity">
    <text evidence="3">Belongs to the class-II pyridoxal-phosphate-dependent aminotransferase family.</text>
</comment>
<dbReference type="InterPro" id="IPR015424">
    <property type="entry name" value="PyrdxlP-dep_Trfase"/>
</dbReference>
<dbReference type="Pfam" id="PF00155">
    <property type="entry name" value="Aminotran_1_2"/>
    <property type="match status" value="1"/>
</dbReference>
<dbReference type="GO" id="GO:0030170">
    <property type="term" value="F:pyridoxal phosphate binding"/>
    <property type="evidence" value="ECO:0007669"/>
    <property type="project" value="InterPro"/>
</dbReference>
<dbReference type="OrthoDB" id="2015537at2759"/>
<evidence type="ECO:0000256" key="11">
    <source>
        <dbReference type="ARBA" id="ARBA00047481"/>
    </source>
</evidence>
<dbReference type="InterPro" id="IPR015421">
    <property type="entry name" value="PyrdxlP-dep_Trfase_major"/>
</dbReference>
<comment type="cofactor">
    <cofactor evidence="1">
        <name>pyridoxal 5'-phosphate</name>
        <dbReference type="ChEBI" id="CHEBI:597326"/>
    </cofactor>
</comment>
<dbReference type="CDD" id="cd00609">
    <property type="entry name" value="AAT_like"/>
    <property type="match status" value="1"/>
</dbReference>
<dbReference type="Gene3D" id="3.40.640.10">
    <property type="entry name" value="Type I PLP-dependent aspartate aminotransferase-like (Major domain)"/>
    <property type="match status" value="1"/>
</dbReference>
<keyword evidence="6" id="KW-0028">Amino-acid biosynthesis</keyword>
<dbReference type="GO" id="GO:0000105">
    <property type="term" value="P:L-histidine biosynthetic process"/>
    <property type="evidence" value="ECO:0007669"/>
    <property type="project" value="UniProtKB-KW"/>
</dbReference>
<dbReference type="EC" id="2.6.1.9" evidence="4"/>
<evidence type="ECO:0000256" key="2">
    <source>
        <dbReference type="ARBA" id="ARBA00005011"/>
    </source>
</evidence>
<dbReference type="InterPro" id="IPR004839">
    <property type="entry name" value="Aminotransferase_I/II_large"/>
</dbReference>
<dbReference type="SUPFAM" id="SSF53383">
    <property type="entry name" value="PLP-dependent transferases"/>
    <property type="match status" value="1"/>
</dbReference>
<keyword evidence="14" id="KW-1185">Reference proteome</keyword>
<evidence type="ECO:0000256" key="6">
    <source>
        <dbReference type="ARBA" id="ARBA00022605"/>
    </source>
</evidence>
<dbReference type="AlphaFoldDB" id="A0A1B7TDW4"/>